<evidence type="ECO:0000256" key="1">
    <source>
        <dbReference type="SAM" id="Coils"/>
    </source>
</evidence>
<feature type="region of interest" description="Disordered" evidence="2">
    <location>
        <begin position="342"/>
        <end position="389"/>
    </location>
</feature>
<reference evidence="3 4" key="1">
    <citation type="journal article" date="2022" name="bioRxiv">
        <title>Genomics of Preaxostyla Flagellates Illuminates Evolutionary Transitions and the Path Towards Mitochondrial Loss.</title>
        <authorList>
            <person name="Novak L.V.F."/>
            <person name="Treitli S.C."/>
            <person name="Pyrih J."/>
            <person name="Halakuc P."/>
            <person name="Pipaliya S.V."/>
            <person name="Vacek V."/>
            <person name="Brzon O."/>
            <person name="Soukal P."/>
            <person name="Eme L."/>
            <person name="Dacks J.B."/>
            <person name="Karnkowska A."/>
            <person name="Elias M."/>
            <person name="Hampl V."/>
        </authorList>
    </citation>
    <scope>NUCLEOTIDE SEQUENCE [LARGE SCALE GENOMIC DNA]</scope>
    <source>
        <strain evidence="3">NAU3</strain>
        <tissue evidence="3">Gut</tissue>
    </source>
</reference>
<organism evidence="3 4">
    <name type="scientific">Blattamonas nauphoetae</name>
    <dbReference type="NCBI Taxonomy" id="2049346"/>
    <lineage>
        <taxon>Eukaryota</taxon>
        <taxon>Metamonada</taxon>
        <taxon>Preaxostyla</taxon>
        <taxon>Oxymonadida</taxon>
        <taxon>Blattamonas</taxon>
    </lineage>
</organism>
<name>A0ABQ9Y4E5_9EUKA</name>
<feature type="coiled-coil region" evidence="1">
    <location>
        <begin position="4"/>
        <end position="31"/>
    </location>
</feature>
<keyword evidence="1" id="KW-0175">Coiled coil</keyword>
<feature type="compositionally biased region" description="Low complexity" evidence="2">
    <location>
        <begin position="364"/>
        <end position="386"/>
    </location>
</feature>
<dbReference type="EMBL" id="JARBJD010000036">
    <property type="protein sequence ID" value="KAK2958591.1"/>
    <property type="molecule type" value="Genomic_DNA"/>
</dbReference>
<feature type="region of interest" description="Disordered" evidence="2">
    <location>
        <begin position="197"/>
        <end position="218"/>
    </location>
</feature>
<dbReference type="Proteomes" id="UP001281761">
    <property type="component" value="Unassembled WGS sequence"/>
</dbReference>
<feature type="coiled-coil region" evidence="1">
    <location>
        <begin position="157"/>
        <end position="184"/>
    </location>
</feature>
<sequence length="533" mass="60299">MQRLDGDAITIEEIDKQLEFLENEMLLIQECQSELVKYRYERAMVERDNSLTQAAVVYQSNLRNLTKLIGAERDKVLQVHQIHYETLVNTVQDQLDEMESQNSPEDDPKGEDKELEHIFPHYFLNVCGHIFDIGDQDALNEEILGDMNGLIEFVGPVANVIASLESERKELVQKEEKLKDWKDDYPDQNIIDDEIRKTKRQSSTRNCPMPPLSESDPPLSIFSSLISSIKEDVNSPTLSSREQVESPDPPLIQKYPLSSIYPNFMGLYERTNVPFVSEVVYGQSGAEQLRPAGMQIPDQNLTFPASTMRKRPPAPAVAAKFGMGESQMKDDADYLVSKTKSGLRGLSDGRTLRRSKKVEETSFTTPATSPTNSQQPPSPLSSQQSPHPVNLWKEGLTFNQLKLSNTLPSPSTTLLDTGQREDKAAVEQMAVVDPIRPPPKRRTNEWKWVRMSMSQLKPDDIHLTDDGTFIYQSQVFWEGDYLIFDPPSGSAKLTGVLDKISDEGITIRTPDLQAHFFSIDKLANKHPMIRLAY</sequence>
<evidence type="ECO:0000313" key="4">
    <source>
        <dbReference type="Proteomes" id="UP001281761"/>
    </source>
</evidence>
<protein>
    <submittedName>
        <fullName evidence="3">Uncharacterized protein</fullName>
    </submittedName>
</protein>
<evidence type="ECO:0000256" key="2">
    <source>
        <dbReference type="SAM" id="MobiDB-lite"/>
    </source>
</evidence>
<evidence type="ECO:0000313" key="3">
    <source>
        <dbReference type="EMBL" id="KAK2958591.1"/>
    </source>
</evidence>
<keyword evidence="4" id="KW-1185">Reference proteome</keyword>
<proteinExistence type="predicted"/>
<gene>
    <name evidence="3" type="ORF">BLNAU_6360</name>
</gene>
<accession>A0ABQ9Y4E5</accession>
<comment type="caution">
    <text evidence="3">The sequence shown here is derived from an EMBL/GenBank/DDBJ whole genome shotgun (WGS) entry which is preliminary data.</text>
</comment>